<dbReference type="RefSeq" id="WP_300068025.1">
    <property type="nucleotide sequence ID" value="NZ_CP133217.1"/>
</dbReference>
<dbReference type="AlphaFoldDB" id="A0AA51ML18"/>
<sequence length="124" mass="14258">MFAPAATARIWLCTQATDMRKSFTGLTALVKNQLGQNPLSGHYFVFVNLRKTQMKILYFEPSGYCLWSQRLEQGQYRVQPTTSGQRELTRTDLQLILAGIEVQKSRQFKRYQYPVQPHSGTISP</sequence>
<evidence type="ECO:0000313" key="1">
    <source>
        <dbReference type="EMBL" id="WML85649.1"/>
    </source>
</evidence>
<evidence type="ECO:0000313" key="5">
    <source>
        <dbReference type="EMBL" id="WML87580.1"/>
    </source>
</evidence>
<dbReference type="InterPro" id="IPR008878">
    <property type="entry name" value="Transposase_IS66_Orf2"/>
</dbReference>
<organism evidence="1">
    <name type="scientific">Thiothrix subterranea</name>
    <dbReference type="NCBI Taxonomy" id="2735563"/>
    <lineage>
        <taxon>Bacteria</taxon>
        <taxon>Pseudomonadati</taxon>
        <taxon>Pseudomonadota</taxon>
        <taxon>Gammaproteobacteria</taxon>
        <taxon>Thiotrichales</taxon>
        <taxon>Thiotrichaceae</taxon>
        <taxon>Thiothrix</taxon>
    </lineage>
</organism>
<dbReference type="EMBL" id="CP133217">
    <property type="protein sequence ID" value="WML86203.1"/>
    <property type="molecule type" value="Genomic_DNA"/>
</dbReference>
<protein>
    <submittedName>
        <fullName evidence="1">IS66 family insertion sequence element accessory protein TnpB</fullName>
    </submittedName>
</protein>
<dbReference type="NCBIfam" id="NF033819">
    <property type="entry name" value="IS66_TnpB"/>
    <property type="match status" value="1"/>
</dbReference>
<dbReference type="EMBL" id="CP133217">
    <property type="protein sequence ID" value="WML86304.1"/>
    <property type="molecule type" value="Genomic_DNA"/>
</dbReference>
<evidence type="ECO:0000313" key="4">
    <source>
        <dbReference type="EMBL" id="WML86304.1"/>
    </source>
</evidence>
<dbReference type="PANTHER" id="PTHR36455:SF1">
    <property type="entry name" value="BLR8292 PROTEIN"/>
    <property type="match status" value="1"/>
</dbReference>
<dbReference type="PANTHER" id="PTHR36455">
    <property type="match status" value="1"/>
</dbReference>
<evidence type="ECO:0000313" key="3">
    <source>
        <dbReference type="EMBL" id="WML86207.1"/>
    </source>
</evidence>
<name>A0AA51ML18_9GAMM</name>
<dbReference type="Pfam" id="PF05717">
    <property type="entry name" value="TnpB_IS66"/>
    <property type="match status" value="1"/>
</dbReference>
<reference evidence="1" key="1">
    <citation type="submission" date="2023-08" db="EMBL/GenBank/DDBJ databases">
        <title>New molecular markers tilS and rpoB for phylogenetic and monitoring studies of the genus Thiothrix biodiversity.</title>
        <authorList>
            <person name="Ravin N.V."/>
            <person name="Smolyakov D."/>
            <person name="Markov N.D."/>
            <person name="Beletsky A.V."/>
            <person name="Mardanov A.V."/>
            <person name="Rudenko T.S."/>
            <person name="Grabovich M.Y."/>
        </authorList>
    </citation>
    <scope>NUCLEOTIDE SEQUENCE</scope>
    <source>
        <strain evidence="1">DNT52</strain>
    </source>
</reference>
<dbReference type="Proteomes" id="UP001229862">
    <property type="component" value="Chromosome"/>
</dbReference>
<proteinExistence type="predicted"/>
<dbReference type="EMBL" id="CP133217">
    <property type="protein sequence ID" value="WML85649.1"/>
    <property type="molecule type" value="Genomic_DNA"/>
</dbReference>
<dbReference type="EMBL" id="CP133217">
    <property type="protein sequence ID" value="WML86207.1"/>
    <property type="molecule type" value="Genomic_DNA"/>
</dbReference>
<accession>A0AA51ML18</accession>
<evidence type="ECO:0000313" key="2">
    <source>
        <dbReference type="EMBL" id="WML86203.1"/>
    </source>
</evidence>
<dbReference type="EMBL" id="CP133217">
    <property type="protein sequence ID" value="WML87580.1"/>
    <property type="molecule type" value="Genomic_DNA"/>
</dbReference>
<gene>
    <name evidence="1" type="primary">tnpB</name>
    <name evidence="5" type="ORF">RCG00_04270</name>
    <name evidence="1" type="ORF">RCG00_15245</name>
    <name evidence="2" type="ORF">RCG00_18145</name>
    <name evidence="3" type="ORF">RCG00_18170</name>
    <name evidence="4" type="ORF">RCG00_18675</name>
</gene>